<protein>
    <submittedName>
        <fullName evidence="1">Uncharacterized protein</fullName>
    </submittedName>
</protein>
<comment type="caution">
    <text evidence="1">The sequence shown here is derived from an EMBL/GenBank/DDBJ whole genome shotgun (WGS) entry which is preliminary data.</text>
</comment>
<name>A0A2V3DPE1_9MICC</name>
<sequence length="97" mass="10840">MPGARFETPHREFFLYHGSVSENGSWDIATEDQAPGQPWLPEPAYIWPADRSWCISNDVDPHWTGIGAGAEAIEALCEDERLDVIPADPAQPQPFYT</sequence>
<evidence type="ECO:0000313" key="1">
    <source>
        <dbReference type="EMBL" id="PXA64852.1"/>
    </source>
</evidence>
<evidence type="ECO:0000313" key="2">
    <source>
        <dbReference type="Proteomes" id="UP000246303"/>
    </source>
</evidence>
<reference evidence="1 2" key="1">
    <citation type="submission" date="2018-05" db="EMBL/GenBank/DDBJ databases">
        <title>Genetic diversity of glacier-inhabiting Cryobacterium bacteria in China and description of Cryobacterium mengkeensis sp. nov. and Arthrobacter glacialis sp. nov.</title>
        <authorList>
            <person name="Liu Q."/>
            <person name="Xin Y.-H."/>
        </authorList>
    </citation>
    <scope>NUCLEOTIDE SEQUENCE [LARGE SCALE GENOMIC DNA]</scope>
    <source>
        <strain evidence="1 2">GP3</strain>
    </source>
</reference>
<dbReference type="EMBL" id="QHLZ01000008">
    <property type="protein sequence ID" value="PXA64852.1"/>
    <property type="molecule type" value="Genomic_DNA"/>
</dbReference>
<dbReference type="Proteomes" id="UP000246303">
    <property type="component" value="Unassembled WGS sequence"/>
</dbReference>
<gene>
    <name evidence="1" type="ORF">CVS29_13200</name>
</gene>
<organism evidence="1 2">
    <name type="scientific">Arthrobacter psychrochitiniphilus</name>
    <dbReference type="NCBI Taxonomy" id="291045"/>
    <lineage>
        <taxon>Bacteria</taxon>
        <taxon>Bacillati</taxon>
        <taxon>Actinomycetota</taxon>
        <taxon>Actinomycetes</taxon>
        <taxon>Micrococcales</taxon>
        <taxon>Micrococcaceae</taxon>
        <taxon>Arthrobacter</taxon>
    </lineage>
</organism>
<dbReference type="AlphaFoldDB" id="A0A2V3DPE1"/>
<proteinExistence type="predicted"/>
<accession>A0A2V3DPE1</accession>
<dbReference type="OrthoDB" id="2426596at2"/>
<keyword evidence="2" id="KW-1185">Reference proteome</keyword>